<sequence>MAKQNCPRVFAEQQPPQQQALFKQWYPNGLPHMYIMCPERDQSDVPQSYVENNLPVGFYINPPTTAEATFSTRNGKDRFKHMHHVLPHRHLHLWSRDEIQAVCNSVRKVHWASMKRMQRPESWDDLWKYFDAHDIYHAGAINLWNVLNTLIDENEIIFKDLRVQTAVIIGHWLDAWLAEDNQSKLIAWTEGQGPILDILSDRDRASIGDIEDEVVPLLENALFYRRDLLLGSPPPIPSDLVTACSTNSLQNWLDKPTLSPGGLPSSDSSVSPPPPQELWIESPCIQLNGLHYYGAKSLPAYGTSDRSVAGTDTNTATGRKPSRGPVIAMGSSVAPFKAFSYGYPSSRTSSFGASNETTSQAQKDSSGKETPITQGPTSHSMAHAPMQSEISKVPGEPDKRDASHGPSSHVEGGQKSTCLVSEKSDARLQSNEVEVGQFSVATEELIEKKRDSEQEDYQLRPAARNEIASNSTLPSRPTHCESELSTLGDALTELKTSRQNKDGQPRAAYPQLNDFQGQLNMINAYPYHEGQRHQSLHVNPNYHNWNSTERMRQSSALQLAPKLPPPAEVAAG</sequence>
<evidence type="ECO:0000313" key="3">
    <source>
        <dbReference type="Proteomes" id="UP000616885"/>
    </source>
</evidence>
<dbReference type="Proteomes" id="UP000616885">
    <property type="component" value="Unassembled WGS sequence"/>
</dbReference>
<proteinExistence type="predicted"/>
<feature type="compositionally biased region" description="Polar residues" evidence="1">
    <location>
        <begin position="371"/>
        <end position="380"/>
    </location>
</feature>
<organism evidence="2 3">
    <name type="scientific">Bionectria ochroleuca</name>
    <name type="common">Gliocladium roseum</name>
    <dbReference type="NCBI Taxonomy" id="29856"/>
    <lineage>
        <taxon>Eukaryota</taxon>
        <taxon>Fungi</taxon>
        <taxon>Dikarya</taxon>
        <taxon>Ascomycota</taxon>
        <taxon>Pezizomycotina</taxon>
        <taxon>Sordariomycetes</taxon>
        <taxon>Hypocreomycetidae</taxon>
        <taxon>Hypocreales</taxon>
        <taxon>Bionectriaceae</taxon>
        <taxon>Clonostachys</taxon>
    </lineage>
</organism>
<accession>A0A8H7NIA9</accession>
<comment type="caution">
    <text evidence="2">The sequence shown here is derived from an EMBL/GenBank/DDBJ whole genome shotgun (WGS) entry which is preliminary data.</text>
</comment>
<feature type="region of interest" description="Disordered" evidence="1">
    <location>
        <begin position="447"/>
        <end position="483"/>
    </location>
</feature>
<dbReference type="AlphaFoldDB" id="A0A8H7NIA9"/>
<reference evidence="2" key="1">
    <citation type="submission" date="2020-10" db="EMBL/GenBank/DDBJ databases">
        <title>High-Quality Genome Resource of Clonostachys rosea strain S41 by Oxford Nanopore Long-Read Sequencing.</title>
        <authorList>
            <person name="Wang H."/>
        </authorList>
    </citation>
    <scope>NUCLEOTIDE SEQUENCE</scope>
    <source>
        <strain evidence="2">S41</strain>
    </source>
</reference>
<feature type="region of interest" description="Disordered" evidence="1">
    <location>
        <begin position="347"/>
        <end position="416"/>
    </location>
</feature>
<feature type="compositionally biased region" description="Low complexity" evidence="1">
    <location>
        <begin position="258"/>
        <end position="270"/>
    </location>
</feature>
<feature type="compositionally biased region" description="Polar residues" evidence="1">
    <location>
        <begin position="304"/>
        <end position="317"/>
    </location>
</feature>
<evidence type="ECO:0000256" key="1">
    <source>
        <dbReference type="SAM" id="MobiDB-lite"/>
    </source>
</evidence>
<gene>
    <name evidence="2" type="ORF">IM811_007460</name>
</gene>
<dbReference type="EMBL" id="JADCTT010000002">
    <property type="protein sequence ID" value="KAF9756516.1"/>
    <property type="molecule type" value="Genomic_DNA"/>
</dbReference>
<protein>
    <submittedName>
        <fullName evidence="2">Uncharacterized protein</fullName>
    </submittedName>
</protein>
<feature type="compositionally biased region" description="Polar residues" evidence="1">
    <location>
        <begin position="347"/>
        <end position="364"/>
    </location>
</feature>
<name>A0A8H7NIA9_BIOOC</name>
<evidence type="ECO:0000313" key="2">
    <source>
        <dbReference type="EMBL" id="KAF9756516.1"/>
    </source>
</evidence>
<feature type="region of interest" description="Disordered" evidence="1">
    <location>
        <begin position="303"/>
        <end position="328"/>
    </location>
</feature>
<feature type="region of interest" description="Disordered" evidence="1">
    <location>
        <begin position="255"/>
        <end position="277"/>
    </location>
</feature>